<sequence>MLPPLPAVCASRRFFRRYRLCLTLLLGLLAPGIGHANIQFIYNYAVRIDIQDDGRVLVTESLLIDNQGYGHGLTRTLPRDWLDADGSLRQIDYHLLDITRDGQPEKYFEISYGHSLTWNIGNADRLLSDGPHQYVIRYEAIGARLRLARRDELLWNVVGNGWPFVIRQASFQLHLPQEKEHRGANGWDNRVTLISATVGPTQQPALLGAEGVISAPGPLAPHQGFRVHLAWPDSALAPLSMRNIKAWLFARMPMIQVAWHGLWPERDTLYLWLPFGLLLIYALIYLPRRNPTPRVFRPPLNRNPLPPEVTPGLVSLVTNRHIEYRGFAGDLLYLVDRGLLRWEQGSNPFDKQKLVLLPADDASIERLPPAARLLWQSLQQQTDGQIVLGYRYQPVLVAARKTLEEYYWRFCCERLFYNKKKIGLWAMLAAVIPLLCNFFYLSVGDTLATLAQYAFGTTLLSLLFGRLLNRWRARAQEAGRRRPLRAACCRFLPLHGAVALLLALAVSGSLISEMPAGILSAFLAPLYLFAYYHRAQPFYTQQGENLLAQIRGLSEQIADRRAAQRLDRAGAHWPQMVESETPLPYMLALDMQHLATDEQLHQLSGVCRADHDSADYGWQHLTGLNSLVAHASSTTSDRDYGSSDSGSSDCGGSSDSGGGGGGGGGDSW</sequence>
<feature type="compositionally biased region" description="Low complexity" evidence="1">
    <location>
        <begin position="642"/>
        <end position="653"/>
    </location>
</feature>
<feature type="domain" description="DUF2207" evidence="3">
    <location>
        <begin position="41"/>
        <end position="190"/>
    </location>
</feature>
<evidence type="ECO:0000256" key="2">
    <source>
        <dbReference type="SAM" id="Phobius"/>
    </source>
</evidence>
<dbReference type="RefSeq" id="WP_150436917.1">
    <property type="nucleotide sequence ID" value="NZ_VYKJ01000013.1"/>
</dbReference>
<feature type="compositionally biased region" description="Gly residues" evidence="1">
    <location>
        <begin position="654"/>
        <end position="668"/>
    </location>
</feature>
<reference evidence="4 5" key="1">
    <citation type="submission" date="2019-09" db="EMBL/GenBank/DDBJ databases">
        <authorList>
            <person name="Li Y."/>
        </authorList>
    </citation>
    <scope>NUCLEOTIDE SEQUENCE [LARGE SCALE GENOMIC DNA]</scope>
    <source>
        <strain evidence="4 5">L3-3HA</strain>
    </source>
</reference>
<keyword evidence="2" id="KW-1133">Transmembrane helix</keyword>
<dbReference type="AlphaFoldDB" id="A0A5J5FT60"/>
<feature type="transmembrane region" description="Helical" evidence="2">
    <location>
        <begin position="514"/>
        <end position="532"/>
    </location>
</feature>
<dbReference type="InterPro" id="IPR018702">
    <property type="entry name" value="DUF2207"/>
</dbReference>
<keyword evidence="2" id="KW-0472">Membrane</keyword>
<dbReference type="Pfam" id="PF09972">
    <property type="entry name" value="DUF2207"/>
    <property type="match status" value="1"/>
</dbReference>
<keyword evidence="2" id="KW-0812">Transmembrane</keyword>
<feature type="transmembrane region" description="Helical" evidence="2">
    <location>
        <begin position="447"/>
        <end position="468"/>
    </location>
</feature>
<evidence type="ECO:0000313" key="4">
    <source>
        <dbReference type="EMBL" id="KAA8996672.1"/>
    </source>
</evidence>
<evidence type="ECO:0000256" key="1">
    <source>
        <dbReference type="SAM" id="MobiDB-lite"/>
    </source>
</evidence>
<dbReference type="EMBL" id="VYKJ01000013">
    <property type="protein sequence ID" value="KAA8996672.1"/>
    <property type="molecule type" value="Genomic_DNA"/>
</dbReference>
<name>A0A5J5FT60_9GAMM</name>
<proteinExistence type="predicted"/>
<evidence type="ECO:0000313" key="5">
    <source>
        <dbReference type="Proteomes" id="UP000335415"/>
    </source>
</evidence>
<keyword evidence="5" id="KW-1185">Reference proteome</keyword>
<evidence type="ECO:0000259" key="3">
    <source>
        <dbReference type="Pfam" id="PF09972"/>
    </source>
</evidence>
<organism evidence="4 5">
    <name type="scientific">Affinibrenneria salicis</name>
    <dbReference type="NCBI Taxonomy" id="2590031"/>
    <lineage>
        <taxon>Bacteria</taxon>
        <taxon>Pseudomonadati</taxon>
        <taxon>Pseudomonadota</taxon>
        <taxon>Gammaproteobacteria</taxon>
        <taxon>Enterobacterales</taxon>
        <taxon>Pectobacteriaceae</taxon>
        <taxon>Affinibrenneria</taxon>
    </lineage>
</organism>
<feature type="region of interest" description="Disordered" evidence="1">
    <location>
        <begin position="634"/>
        <end position="668"/>
    </location>
</feature>
<dbReference type="OrthoDB" id="9767603at2"/>
<feature type="transmembrane region" description="Helical" evidence="2">
    <location>
        <begin position="269"/>
        <end position="287"/>
    </location>
</feature>
<feature type="transmembrane region" description="Helical" evidence="2">
    <location>
        <begin position="489"/>
        <end position="508"/>
    </location>
</feature>
<comment type="caution">
    <text evidence="4">The sequence shown here is derived from an EMBL/GenBank/DDBJ whole genome shotgun (WGS) entry which is preliminary data.</text>
</comment>
<feature type="transmembrane region" description="Helical" evidence="2">
    <location>
        <begin position="422"/>
        <end position="441"/>
    </location>
</feature>
<dbReference type="Proteomes" id="UP000335415">
    <property type="component" value="Unassembled WGS sequence"/>
</dbReference>
<accession>A0A5J5FT60</accession>
<protein>
    <submittedName>
        <fullName evidence="4">DUF2207 domain-containing protein</fullName>
    </submittedName>
</protein>
<gene>
    <name evidence="4" type="ORF">FJU30_20925</name>
</gene>